<dbReference type="Gene3D" id="1.25.40.10">
    <property type="entry name" value="Tetratricopeptide repeat domain"/>
    <property type="match status" value="2"/>
</dbReference>
<dbReference type="GeneID" id="14914477"/>
<keyword evidence="3" id="KW-0677">Repeat</keyword>
<dbReference type="VEuPathDB" id="AmoebaDB:ACA1_363770"/>
<accession>L8GLH0</accession>
<evidence type="ECO:0000256" key="1">
    <source>
        <dbReference type="ARBA" id="ARBA00004123"/>
    </source>
</evidence>
<keyword evidence="2" id="KW-0507">mRNA processing</keyword>
<proteinExistence type="inferred from homology"/>
<dbReference type="OMA" id="IISWANL"/>
<dbReference type="GO" id="GO:0005685">
    <property type="term" value="C:U1 snRNP"/>
    <property type="evidence" value="ECO:0007669"/>
    <property type="project" value="TreeGrafter"/>
</dbReference>
<dbReference type="Proteomes" id="UP000011083">
    <property type="component" value="Unassembled WGS sequence"/>
</dbReference>
<gene>
    <name evidence="8" type="ORF">ACA1_363770</name>
</gene>
<evidence type="ECO:0000313" key="8">
    <source>
        <dbReference type="EMBL" id="ELR13882.1"/>
    </source>
</evidence>
<dbReference type="SMART" id="SM00386">
    <property type="entry name" value="HAT"/>
    <property type="match status" value="9"/>
</dbReference>
<dbReference type="InterPro" id="IPR059164">
    <property type="entry name" value="HAT_PRP39_C"/>
</dbReference>
<keyword evidence="4" id="KW-0508">mRNA splicing</keyword>
<name>L8GLH0_ACACF</name>
<evidence type="ECO:0000256" key="2">
    <source>
        <dbReference type="ARBA" id="ARBA00022664"/>
    </source>
</evidence>
<dbReference type="Pfam" id="PF23240">
    <property type="entry name" value="HAT_PRP39_N"/>
    <property type="match status" value="1"/>
</dbReference>
<protein>
    <submittedName>
        <fullName evidence="8">Uncharacterized protein</fullName>
    </submittedName>
</protein>
<keyword evidence="5" id="KW-0539">Nucleus</keyword>
<reference evidence="8 9" key="1">
    <citation type="journal article" date="2013" name="Genome Biol.">
        <title>Genome of Acanthamoeba castellanii highlights extensive lateral gene transfer and early evolution of tyrosine kinase signaling.</title>
        <authorList>
            <person name="Clarke M."/>
            <person name="Lohan A.J."/>
            <person name="Liu B."/>
            <person name="Lagkouvardos I."/>
            <person name="Roy S."/>
            <person name="Zafar N."/>
            <person name="Bertelli C."/>
            <person name="Schilde C."/>
            <person name="Kianianmomeni A."/>
            <person name="Burglin T.R."/>
            <person name="Frech C."/>
            <person name="Turcotte B."/>
            <person name="Kopec K.O."/>
            <person name="Synnott J.M."/>
            <person name="Choo C."/>
            <person name="Paponov I."/>
            <person name="Finkler A."/>
            <person name="Soon Heng Tan C."/>
            <person name="Hutchins A.P."/>
            <person name="Weinmeier T."/>
            <person name="Rattei T."/>
            <person name="Chu J.S."/>
            <person name="Gimenez G."/>
            <person name="Irimia M."/>
            <person name="Rigden D.J."/>
            <person name="Fitzpatrick D.A."/>
            <person name="Lorenzo-Morales J."/>
            <person name="Bateman A."/>
            <person name="Chiu C.H."/>
            <person name="Tang P."/>
            <person name="Hegemann P."/>
            <person name="Fromm H."/>
            <person name="Raoult D."/>
            <person name="Greub G."/>
            <person name="Miranda-Saavedra D."/>
            <person name="Chen N."/>
            <person name="Nash P."/>
            <person name="Ginger M.L."/>
            <person name="Horn M."/>
            <person name="Schaap P."/>
            <person name="Caler L."/>
            <person name="Loftus B."/>
        </authorList>
    </citation>
    <scope>NUCLEOTIDE SEQUENCE [LARGE SCALE GENOMIC DNA]</scope>
    <source>
        <strain evidence="8 9">Neff</strain>
    </source>
</reference>
<evidence type="ECO:0000256" key="5">
    <source>
        <dbReference type="ARBA" id="ARBA00023242"/>
    </source>
</evidence>
<organism evidence="8 9">
    <name type="scientific">Acanthamoeba castellanii (strain ATCC 30010 / Neff)</name>
    <dbReference type="NCBI Taxonomy" id="1257118"/>
    <lineage>
        <taxon>Eukaryota</taxon>
        <taxon>Amoebozoa</taxon>
        <taxon>Discosea</taxon>
        <taxon>Longamoebia</taxon>
        <taxon>Centramoebida</taxon>
        <taxon>Acanthamoebidae</taxon>
        <taxon>Acanthamoeba</taxon>
    </lineage>
</organism>
<sequence>MESQGAADGHLMDEVAAVAPAEVVSDPPVPQQTEDEKYWAAVRENPADFSSWTYLLQLVDHKADISSIREAYDGFLAEFPLCYVYWKRYADHEAAAGSAQDKVSEVYQRSLEAFPYSVDLWTYYCTYLAERLADPTLVRSVFERAVEKVGTDYLAQSLWDKYLDYELAQKDFANVTRLYSRVLAVPLDALAKYLERWRVYASAYPVSDILPAEELEQLAVEETEEAKRAKAIASREEVYQATLQELAKIQPFENVIRERPYFHVKPVSEELLDTWHRYLTFQEAEGNAARTVKLYERCLVPCCNYVIYWRRYARFVEEALGAEEAVRVWERATGKLLKRRPEPFLDFALFREAHGQVDEARELFKHVLGFAPGHAEATLRYAQLEQRQQNFDGVNSILEAATESPTSEAVGAFLAMHHARIVDRAAHDAAKARGIYDRALERYPSNKNLWLAAIDFELDQSGRRISEAEEASDAVRFARVVALYQRATGDASLLPEDDKLELWQNYLETVHAFAPRVDIVREASSAFFKAFPSGRVKSKKRRHDEEADASAHKKLSRPAAVLPSPVGPVPTPAVAAPYGQGMGYGMGAYGAPAAAGGYGGYGAYPQAGGYGAWPQQPQAGYAAAAPQQQQQAYPGYSGYY</sequence>
<dbReference type="GO" id="GO:0071004">
    <property type="term" value="C:U2-type prespliceosome"/>
    <property type="evidence" value="ECO:0007669"/>
    <property type="project" value="TreeGrafter"/>
</dbReference>
<dbReference type="Pfam" id="PF23241">
    <property type="entry name" value="HAT_PRP39_C"/>
    <property type="match status" value="1"/>
</dbReference>
<dbReference type="PANTHER" id="PTHR17204">
    <property type="entry name" value="PRE-MRNA PROCESSING PROTEIN PRP39-RELATED"/>
    <property type="match status" value="1"/>
</dbReference>
<evidence type="ECO:0000256" key="6">
    <source>
        <dbReference type="ARBA" id="ARBA00038019"/>
    </source>
</evidence>
<dbReference type="GO" id="GO:0000395">
    <property type="term" value="P:mRNA 5'-splice site recognition"/>
    <property type="evidence" value="ECO:0007669"/>
    <property type="project" value="TreeGrafter"/>
</dbReference>
<dbReference type="InterPro" id="IPR003107">
    <property type="entry name" value="HAT"/>
</dbReference>
<evidence type="ECO:0000256" key="3">
    <source>
        <dbReference type="ARBA" id="ARBA00022737"/>
    </source>
</evidence>
<comment type="similarity">
    <text evidence="6">Belongs to the PRP39 family.</text>
</comment>
<evidence type="ECO:0000256" key="4">
    <source>
        <dbReference type="ARBA" id="ARBA00023187"/>
    </source>
</evidence>
<dbReference type="EMBL" id="KB008073">
    <property type="protein sequence ID" value="ELR13882.1"/>
    <property type="molecule type" value="Genomic_DNA"/>
</dbReference>
<feature type="region of interest" description="Disordered" evidence="7">
    <location>
        <begin position="538"/>
        <end position="562"/>
    </location>
</feature>
<evidence type="ECO:0000256" key="7">
    <source>
        <dbReference type="SAM" id="MobiDB-lite"/>
    </source>
</evidence>
<keyword evidence="9" id="KW-1185">Reference proteome</keyword>
<dbReference type="GO" id="GO:0000243">
    <property type="term" value="C:commitment complex"/>
    <property type="evidence" value="ECO:0007669"/>
    <property type="project" value="TreeGrafter"/>
</dbReference>
<dbReference type="RefSeq" id="XP_004335895.1">
    <property type="nucleotide sequence ID" value="XM_004335847.1"/>
</dbReference>
<dbReference type="SUPFAM" id="SSF48452">
    <property type="entry name" value="TPR-like"/>
    <property type="match status" value="1"/>
</dbReference>
<comment type="subcellular location">
    <subcellularLocation>
        <location evidence="1">Nucleus</location>
    </subcellularLocation>
</comment>
<dbReference type="GO" id="GO:0030627">
    <property type="term" value="F:pre-mRNA 5'-splice site binding"/>
    <property type="evidence" value="ECO:0007669"/>
    <property type="project" value="TreeGrafter"/>
</dbReference>
<evidence type="ECO:0000313" key="9">
    <source>
        <dbReference type="Proteomes" id="UP000011083"/>
    </source>
</evidence>
<dbReference type="STRING" id="1257118.L8GLH0"/>
<dbReference type="AlphaFoldDB" id="L8GLH0"/>
<dbReference type="OrthoDB" id="18548at2759"/>
<dbReference type="KEGG" id="acan:ACA1_363770"/>
<dbReference type="PANTHER" id="PTHR17204:SF5">
    <property type="entry name" value="PRE-MRNA-PROCESSING FACTOR 39"/>
    <property type="match status" value="1"/>
</dbReference>
<dbReference type="InterPro" id="IPR011990">
    <property type="entry name" value="TPR-like_helical_dom_sf"/>
</dbReference>
<dbReference type="FunFam" id="1.25.40.10:FF:000064">
    <property type="entry name" value="Putative pre-mrna-processing factor 39"/>
    <property type="match status" value="1"/>
</dbReference>